<feature type="compositionally biased region" description="Basic and acidic residues" evidence="1">
    <location>
        <begin position="379"/>
        <end position="390"/>
    </location>
</feature>
<dbReference type="Pfam" id="PF11926">
    <property type="entry name" value="DUF3444"/>
    <property type="match status" value="1"/>
</dbReference>
<dbReference type="InterPro" id="IPR001623">
    <property type="entry name" value="DnaJ_domain"/>
</dbReference>
<dbReference type="EMBL" id="JBDFQZ010000014">
    <property type="protein sequence ID" value="KAK9664279.1"/>
    <property type="molecule type" value="Genomic_DNA"/>
</dbReference>
<gene>
    <name evidence="3" type="ORF">RND81_14G030500</name>
</gene>
<dbReference type="SMART" id="SM00271">
    <property type="entry name" value="DnaJ"/>
    <property type="match status" value="1"/>
</dbReference>
<feature type="region of interest" description="Disordered" evidence="1">
    <location>
        <begin position="682"/>
        <end position="701"/>
    </location>
</feature>
<protein>
    <recommendedName>
        <fullName evidence="2">J domain-containing protein</fullName>
    </recommendedName>
</protein>
<feature type="compositionally biased region" description="Acidic residues" evidence="1">
    <location>
        <begin position="294"/>
        <end position="306"/>
    </location>
</feature>
<dbReference type="InterPro" id="IPR036869">
    <property type="entry name" value="J_dom_sf"/>
</dbReference>
<keyword evidence="4" id="KW-1185">Reference proteome</keyword>
<reference evidence="3 4" key="1">
    <citation type="submission" date="2024-03" db="EMBL/GenBank/DDBJ databases">
        <title>WGS assembly of Saponaria officinalis var. Norfolk2.</title>
        <authorList>
            <person name="Jenkins J."/>
            <person name="Shu S."/>
            <person name="Grimwood J."/>
            <person name="Barry K."/>
            <person name="Goodstein D."/>
            <person name="Schmutz J."/>
            <person name="Leebens-Mack J."/>
            <person name="Osbourn A."/>
        </authorList>
    </citation>
    <scope>NUCLEOTIDE SEQUENCE [LARGE SCALE GENOMIC DNA]</scope>
    <source>
        <strain evidence="4">cv. Norfolk2</strain>
        <strain evidence="3">JIC</strain>
        <tissue evidence="3">Leaf</tissue>
    </source>
</reference>
<feature type="domain" description="J" evidence="2">
    <location>
        <begin position="66"/>
        <end position="130"/>
    </location>
</feature>
<dbReference type="PRINTS" id="PR00625">
    <property type="entry name" value="JDOMAIN"/>
</dbReference>
<feature type="region of interest" description="Disordered" evidence="1">
    <location>
        <begin position="138"/>
        <end position="187"/>
    </location>
</feature>
<dbReference type="PANTHER" id="PTHR45089:SF24">
    <property type="entry name" value="DNAJ HEAT SHOCK N-TERMINAL DOMAIN-CONTAINING PROTEIN"/>
    <property type="match status" value="1"/>
</dbReference>
<dbReference type="EMBL" id="JBDFQZ010000014">
    <property type="protein sequence ID" value="KAK9664278.1"/>
    <property type="molecule type" value="Genomic_DNA"/>
</dbReference>
<dbReference type="PROSITE" id="PS50076">
    <property type="entry name" value="DNAJ_2"/>
    <property type="match status" value="1"/>
</dbReference>
<evidence type="ECO:0000313" key="4">
    <source>
        <dbReference type="Proteomes" id="UP001443914"/>
    </source>
</evidence>
<feature type="compositionally biased region" description="Polar residues" evidence="1">
    <location>
        <begin position="171"/>
        <end position="186"/>
    </location>
</feature>
<dbReference type="Pfam" id="PF00226">
    <property type="entry name" value="DnaJ"/>
    <property type="match status" value="1"/>
</dbReference>
<name>A0AAW1GL87_SAPOF</name>
<sequence>MECNKEEAYRAKDIAEKKLQSKDFGVARKFILKAQQLYPALDNVSQLLSVCDVHCSAEKMIGNDHDWYAILQVEQTADETLIKKQYRKFALLLHPDKNQFAGAEAAFKLIGEAQRILLDKEKRAIHDMKRRTSYKPVIPHLAPQQASRNAGVVRQSGPQNKVSNKSDSHVKASNTSHQGKTQQQPANGKETFWTLCLHCSVRYQYYKEVIGVTLRCQTCEKTFVAYDMHSSTSNVRPEAKKSNPTFDTGVQAGRKVEVGRSQKVPNKVDRHGDEGSKLQKTNGQSRKKQVESSESFESDGSSDSEEVEIHEAADPRSQRLDDDGDRQTRRSNRNKRHISYDENASNNEQVVAPSKKAKGNTVTDEKVDAENTFGSAVGEDGKKKESKNASKETLAGSPNKSSEAHDGLDSSFDLTPESPPAPTYLEYPDPEFFDFDKSREEHCFKVGQLWAAYDTVDAMPRYYAKIKKIFSSGFKLQITWLEPDPDDDFGIEWTNSELPFSCGKFMIGDTENTEDRLMFSHVVSGCKSNGRNYFTIYPKVGETWAIFKNWDAKWCSIPEKEWKFEYDLVEILSEYDSIVGIRVAPLVKLKGFASLFIRKSVNEMQIKPSEILRFSHMVPSYRTTGDERKDVPKGSIELDPASTTMNLEEITLPQSDKKNCVDDLSSNFAGKNAAVNVAGNSTAAHSENKKGSKVMHRNGVK</sequence>
<organism evidence="3 4">
    <name type="scientific">Saponaria officinalis</name>
    <name type="common">Common soapwort</name>
    <name type="synonym">Lychnis saponaria</name>
    <dbReference type="NCBI Taxonomy" id="3572"/>
    <lineage>
        <taxon>Eukaryota</taxon>
        <taxon>Viridiplantae</taxon>
        <taxon>Streptophyta</taxon>
        <taxon>Embryophyta</taxon>
        <taxon>Tracheophyta</taxon>
        <taxon>Spermatophyta</taxon>
        <taxon>Magnoliopsida</taxon>
        <taxon>eudicotyledons</taxon>
        <taxon>Gunneridae</taxon>
        <taxon>Pentapetalae</taxon>
        <taxon>Caryophyllales</taxon>
        <taxon>Caryophyllaceae</taxon>
        <taxon>Caryophylleae</taxon>
        <taxon>Saponaria</taxon>
    </lineage>
</organism>
<dbReference type="PANTHER" id="PTHR45089">
    <property type="entry name" value="DNAJ HEAT SHOCK AMINO-TERMINAL DOMAIN PROTEIN-RELATED"/>
    <property type="match status" value="1"/>
</dbReference>
<dbReference type="Gene3D" id="1.10.287.110">
    <property type="entry name" value="DnaJ domain"/>
    <property type="match status" value="1"/>
</dbReference>
<accession>A0AAW1GL87</accession>
<dbReference type="EMBL" id="JBDFQZ010000014">
    <property type="protein sequence ID" value="KAK9664277.1"/>
    <property type="molecule type" value="Genomic_DNA"/>
</dbReference>
<dbReference type="Proteomes" id="UP001443914">
    <property type="component" value="Unassembled WGS sequence"/>
</dbReference>
<feature type="compositionally biased region" description="Basic residues" evidence="1">
    <location>
        <begin position="691"/>
        <end position="701"/>
    </location>
</feature>
<feature type="compositionally biased region" description="Basic and acidic residues" evidence="1">
    <location>
        <begin position="254"/>
        <end position="277"/>
    </location>
</feature>
<proteinExistence type="predicted"/>
<evidence type="ECO:0000313" key="3">
    <source>
        <dbReference type="EMBL" id="KAK9664279.1"/>
    </source>
</evidence>
<dbReference type="AlphaFoldDB" id="A0AAW1GL87"/>
<comment type="caution">
    <text evidence="3">The sequence shown here is derived from an EMBL/GenBank/DDBJ whole genome shotgun (WGS) entry which is preliminary data.</text>
</comment>
<feature type="region of interest" description="Disordered" evidence="1">
    <location>
        <begin position="230"/>
        <end position="425"/>
    </location>
</feature>
<evidence type="ECO:0000259" key="2">
    <source>
        <dbReference type="PROSITE" id="PS50076"/>
    </source>
</evidence>
<dbReference type="InterPro" id="IPR024593">
    <property type="entry name" value="DUF3444"/>
</dbReference>
<dbReference type="CDD" id="cd06257">
    <property type="entry name" value="DnaJ"/>
    <property type="match status" value="1"/>
</dbReference>
<dbReference type="SUPFAM" id="SSF46565">
    <property type="entry name" value="Chaperone J-domain"/>
    <property type="match status" value="1"/>
</dbReference>
<evidence type="ECO:0000256" key="1">
    <source>
        <dbReference type="SAM" id="MobiDB-lite"/>
    </source>
</evidence>
<feature type="compositionally biased region" description="Basic and acidic residues" evidence="1">
    <location>
        <begin position="307"/>
        <end position="328"/>
    </location>
</feature>